<dbReference type="AlphaFoldDB" id="A0A3B0Z0J3"/>
<evidence type="ECO:0008006" key="2">
    <source>
        <dbReference type="Google" id="ProtNLM"/>
    </source>
</evidence>
<dbReference type="InterPro" id="IPR050407">
    <property type="entry name" value="Geranylgeranyl_reductase"/>
</dbReference>
<dbReference type="EMBL" id="UOFN01000029">
    <property type="protein sequence ID" value="VAW74226.1"/>
    <property type="molecule type" value="Genomic_DNA"/>
</dbReference>
<dbReference type="PANTHER" id="PTHR42685:SF18">
    <property type="entry name" value="DIGERANYLGERANYLGLYCEROPHOSPHOLIPID REDUCTASE"/>
    <property type="match status" value="1"/>
</dbReference>
<accession>A0A3B0Z0J3</accession>
<evidence type="ECO:0000313" key="1">
    <source>
        <dbReference type="EMBL" id="VAW74226.1"/>
    </source>
</evidence>
<gene>
    <name evidence="1" type="ORF">MNBD_GAMMA15-1119</name>
</gene>
<dbReference type="PANTHER" id="PTHR42685">
    <property type="entry name" value="GERANYLGERANYL DIPHOSPHATE REDUCTASE"/>
    <property type="match status" value="1"/>
</dbReference>
<proteinExistence type="predicted"/>
<protein>
    <recommendedName>
        <fullName evidence="2">NAD(P)/FAD-dependent oxidoreductase</fullName>
    </recommendedName>
</protein>
<organism evidence="1">
    <name type="scientific">hydrothermal vent metagenome</name>
    <dbReference type="NCBI Taxonomy" id="652676"/>
    <lineage>
        <taxon>unclassified sequences</taxon>
        <taxon>metagenomes</taxon>
        <taxon>ecological metagenomes</taxon>
    </lineage>
</organism>
<dbReference type="SUPFAM" id="SSF51905">
    <property type="entry name" value="FAD/NAD(P)-binding domain"/>
    <property type="match status" value="1"/>
</dbReference>
<sequence length="381" mass="42394">MLNKTIEISGAGPAGLAAALAVVKTGRAACVYERRDDVGKRFHGDFQGLENWTADIDVLEELGSMGIEAGFEHTPFREVTCFSPDGVPHEFRSEKPLFYLIRRGSEAGCLDTALKQQALDAGVEIRFGETLHRLPKGGIVTQGPRRADAIAAGYLFETDMADAAYAVISDQLAPKGYAYLLVCKGRGTLASCMFDDFHNERLYLEKCVEFFTEKVGVSMNNPRRFGGGGNFSLPRTARKGDILYAGESAGFQDPLFGFGIRWALISGAEAGRALADDDPASYEKVWKQRLRAFHQTAATNRWFYDRLGNRGYAAAIRNFQKGGDIRTWMQGAYAPRLWKRAWYHTVASRRYKPLLQVHEDCDCTWCRCKRHMKAADESAGI</sequence>
<dbReference type="InterPro" id="IPR036188">
    <property type="entry name" value="FAD/NAD-bd_sf"/>
</dbReference>
<dbReference type="Gene3D" id="3.50.50.60">
    <property type="entry name" value="FAD/NAD(P)-binding domain"/>
    <property type="match status" value="2"/>
</dbReference>
<name>A0A3B0Z0J3_9ZZZZ</name>
<reference evidence="1" key="1">
    <citation type="submission" date="2018-06" db="EMBL/GenBank/DDBJ databases">
        <authorList>
            <person name="Zhirakovskaya E."/>
        </authorList>
    </citation>
    <scope>NUCLEOTIDE SEQUENCE</scope>
</reference>